<evidence type="ECO:0000313" key="8">
    <source>
        <dbReference type="EMBL" id="MDF2094612.1"/>
    </source>
</evidence>
<dbReference type="Pfam" id="PF09335">
    <property type="entry name" value="VTT_dom"/>
    <property type="match status" value="1"/>
</dbReference>
<evidence type="ECO:0000256" key="6">
    <source>
        <dbReference type="SAM" id="Phobius"/>
    </source>
</evidence>
<evidence type="ECO:0000256" key="1">
    <source>
        <dbReference type="ARBA" id="ARBA00004651"/>
    </source>
</evidence>
<evidence type="ECO:0000256" key="4">
    <source>
        <dbReference type="ARBA" id="ARBA00022989"/>
    </source>
</evidence>
<accession>A0ABT5YI79</accession>
<reference evidence="8 9" key="1">
    <citation type="submission" date="2023-03" db="EMBL/GenBank/DDBJ databases">
        <title>Fodinicurvata sp. CAU 1616 isolated from sea sendiment.</title>
        <authorList>
            <person name="Kim W."/>
        </authorList>
    </citation>
    <scope>NUCLEOTIDE SEQUENCE [LARGE SCALE GENOMIC DNA]</scope>
    <source>
        <strain evidence="8 9">CAU 1616</strain>
    </source>
</reference>
<evidence type="ECO:0000259" key="7">
    <source>
        <dbReference type="Pfam" id="PF09335"/>
    </source>
</evidence>
<dbReference type="RefSeq" id="WP_275819240.1">
    <property type="nucleotide sequence ID" value="NZ_JARHUD010000001.1"/>
</dbReference>
<protein>
    <submittedName>
        <fullName evidence="8">DedA family protein</fullName>
    </submittedName>
</protein>
<dbReference type="PANTHER" id="PTHR42709:SF6">
    <property type="entry name" value="UNDECAPRENYL PHOSPHATE TRANSPORTER A"/>
    <property type="match status" value="1"/>
</dbReference>
<keyword evidence="2" id="KW-1003">Cell membrane</keyword>
<dbReference type="EMBL" id="JARHUD010000001">
    <property type="protein sequence ID" value="MDF2094612.1"/>
    <property type="molecule type" value="Genomic_DNA"/>
</dbReference>
<name>A0ABT5YI79_9PROT</name>
<gene>
    <name evidence="8" type="ORF">P2G67_01320</name>
</gene>
<comment type="caution">
    <text evidence="8">The sequence shown here is derived from an EMBL/GenBank/DDBJ whole genome shotgun (WGS) entry which is preliminary data.</text>
</comment>
<proteinExistence type="predicted"/>
<dbReference type="InterPro" id="IPR051311">
    <property type="entry name" value="DedA_domain"/>
</dbReference>
<evidence type="ECO:0000256" key="2">
    <source>
        <dbReference type="ARBA" id="ARBA00022475"/>
    </source>
</evidence>
<organism evidence="8 9">
    <name type="scientific">Aquibaculum arenosum</name>
    <dbReference type="NCBI Taxonomy" id="3032591"/>
    <lineage>
        <taxon>Bacteria</taxon>
        <taxon>Pseudomonadati</taxon>
        <taxon>Pseudomonadota</taxon>
        <taxon>Alphaproteobacteria</taxon>
        <taxon>Rhodospirillales</taxon>
        <taxon>Rhodovibrionaceae</taxon>
        <taxon>Aquibaculum</taxon>
    </lineage>
</organism>
<feature type="transmembrane region" description="Helical" evidence="6">
    <location>
        <begin position="50"/>
        <end position="72"/>
    </location>
</feature>
<evidence type="ECO:0000313" key="9">
    <source>
        <dbReference type="Proteomes" id="UP001215503"/>
    </source>
</evidence>
<sequence length="215" mass="23852">MSEELVDLVVDHGAIALFGILIANCLGMPFPTSLLLMALGSFVGQGEMELWPLLFAGISGAVIGDQTGYLLGRLGGNLVLHRLTRRPRAARTFDKAEALVWRWGGPGIYFSRWLLSPLGPWVNLATGLTRYPWPRFAIWDFLGLSTWIGLYFGLGLLFSRSVQSLADLTDNLTWMLLFTLLTLLIGWLLLRRLRKEATAKVVTPASDPPPDTEVR</sequence>
<keyword evidence="5 6" id="KW-0472">Membrane</keyword>
<feature type="transmembrane region" description="Helical" evidence="6">
    <location>
        <begin position="12"/>
        <end position="30"/>
    </location>
</feature>
<comment type="subcellular location">
    <subcellularLocation>
        <location evidence="1">Cell membrane</location>
        <topology evidence="1">Multi-pass membrane protein</topology>
    </subcellularLocation>
</comment>
<keyword evidence="4 6" id="KW-1133">Transmembrane helix</keyword>
<dbReference type="PANTHER" id="PTHR42709">
    <property type="entry name" value="ALKALINE PHOSPHATASE LIKE PROTEIN"/>
    <property type="match status" value="1"/>
</dbReference>
<feature type="domain" description="VTT" evidence="7">
    <location>
        <begin position="30"/>
        <end position="155"/>
    </location>
</feature>
<evidence type="ECO:0000256" key="3">
    <source>
        <dbReference type="ARBA" id="ARBA00022692"/>
    </source>
</evidence>
<keyword evidence="3 6" id="KW-0812">Transmembrane</keyword>
<feature type="transmembrane region" description="Helical" evidence="6">
    <location>
        <begin position="171"/>
        <end position="190"/>
    </location>
</feature>
<dbReference type="InterPro" id="IPR032816">
    <property type="entry name" value="VTT_dom"/>
</dbReference>
<dbReference type="Proteomes" id="UP001215503">
    <property type="component" value="Unassembled WGS sequence"/>
</dbReference>
<feature type="transmembrane region" description="Helical" evidence="6">
    <location>
        <begin position="136"/>
        <end position="159"/>
    </location>
</feature>
<evidence type="ECO:0000256" key="5">
    <source>
        <dbReference type="ARBA" id="ARBA00023136"/>
    </source>
</evidence>
<keyword evidence="9" id="KW-1185">Reference proteome</keyword>